<evidence type="ECO:0000256" key="2">
    <source>
        <dbReference type="ARBA" id="ARBA00005944"/>
    </source>
</evidence>
<keyword evidence="9" id="KW-1185">Reference proteome</keyword>
<evidence type="ECO:0000256" key="3">
    <source>
        <dbReference type="ARBA" id="ARBA00015571"/>
    </source>
</evidence>
<comment type="similarity">
    <text evidence="2">Belongs to the chloride channel MCLC family.</text>
</comment>
<evidence type="ECO:0000313" key="8">
    <source>
        <dbReference type="EMBL" id="VDI45934.1"/>
    </source>
</evidence>
<keyword evidence="5 7" id="KW-1133">Transmembrane helix</keyword>
<gene>
    <name evidence="8" type="ORF">MGAL_10B054351</name>
</gene>
<dbReference type="Proteomes" id="UP000596742">
    <property type="component" value="Unassembled WGS sequence"/>
</dbReference>
<dbReference type="PANTHER" id="PTHR34093:SF1">
    <property type="entry name" value="CHLORIDE CHANNEL CLIC-LIKE PROTEIN 1"/>
    <property type="match status" value="1"/>
</dbReference>
<organism evidence="8 9">
    <name type="scientific">Mytilus galloprovincialis</name>
    <name type="common">Mediterranean mussel</name>
    <dbReference type="NCBI Taxonomy" id="29158"/>
    <lineage>
        <taxon>Eukaryota</taxon>
        <taxon>Metazoa</taxon>
        <taxon>Spiralia</taxon>
        <taxon>Lophotrochozoa</taxon>
        <taxon>Mollusca</taxon>
        <taxon>Bivalvia</taxon>
        <taxon>Autobranchia</taxon>
        <taxon>Pteriomorphia</taxon>
        <taxon>Mytilida</taxon>
        <taxon>Mytiloidea</taxon>
        <taxon>Mytilidae</taxon>
        <taxon>Mytilinae</taxon>
        <taxon>Mytilus</taxon>
    </lineage>
</organism>
<evidence type="ECO:0000256" key="1">
    <source>
        <dbReference type="ARBA" id="ARBA00004141"/>
    </source>
</evidence>
<evidence type="ECO:0000256" key="7">
    <source>
        <dbReference type="SAM" id="Phobius"/>
    </source>
</evidence>
<reference evidence="8" key="1">
    <citation type="submission" date="2018-11" db="EMBL/GenBank/DDBJ databases">
        <authorList>
            <person name="Alioto T."/>
            <person name="Alioto T."/>
        </authorList>
    </citation>
    <scope>NUCLEOTIDE SEQUENCE</scope>
</reference>
<evidence type="ECO:0000256" key="6">
    <source>
        <dbReference type="ARBA" id="ARBA00023136"/>
    </source>
</evidence>
<dbReference type="GO" id="GO:0005783">
    <property type="term" value="C:endoplasmic reticulum"/>
    <property type="evidence" value="ECO:0007669"/>
    <property type="project" value="TreeGrafter"/>
</dbReference>
<name>A0A8B6F808_MYTGA</name>
<evidence type="ECO:0000256" key="4">
    <source>
        <dbReference type="ARBA" id="ARBA00022692"/>
    </source>
</evidence>
<dbReference type="InterPro" id="IPR009231">
    <property type="entry name" value="Chloride_chnl_CLIC-like"/>
</dbReference>
<dbReference type="PANTHER" id="PTHR34093">
    <property type="entry name" value="CHLORIDE CHANNEL CLIC-LIKE PROTEIN 1"/>
    <property type="match status" value="1"/>
</dbReference>
<feature type="transmembrane region" description="Helical" evidence="7">
    <location>
        <begin position="199"/>
        <end position="221"/>
    </location>
</feature>
<comment type="subcellular location">
    <subcellularLocation>
        <location evidence="1">Membrane</location>
        <topology evidence="1">Multi-pass membrane protein</topology>
    </subcellularLocation>
</comment>
<keyword evidence="6 7" id="KW-0472">Membrane</keyword>
<dbReference type="GO" id="GO:0016020">
    <property type="term" value="C:membrane"/>
    <property type="evidence" value="ECO:0007669"/>
    <property type="project" value="UniProtKB-SubCell"/>
</dbReference>
<feature type="non-terminal residue" evidence="8">
    <location>
        <position position="255"/>
    </location>
</feature>
<dbReference type="AlphaFoldDB" id="A0A8B6F808"/>
<proteinExistence type="inferred from homology"/>
<sequence>PWIMSIQPYRYRYAPLSLIIPSYHHSKQQLGKADLIDDINNLVQEKNQHEISSEHISSIMLDLACFNTKNINRPISRQNHNLVTFFRIPPSIDYLSHIWYKDVTLKFFKFDLGVPSECYLEQMTITESVRYWMVSQLSWQHDPCEKYHTVLLVDPLWEITPLMVLSSVITRSLLHPIELFFEGIGKSLRLFFNEIPAQWQPVMLIVIVVVSLLTIVMMCGYKIKLPFILHIEPNTPCKTKSKNDHDSIDGHSKTK</sequence>
<dbReference type="GO" id="GO:0005254">
    <property type="term" value="F:chloride channel activity"/>
    <property type="evidence" value="ECO:0007669"/>
    <property type="project" value="TreeGrafter"/>
</dbReference>
<keyword evidence="4 7" id="KW-0812">Transmembrane</keyword>
<comment type="caution">
    <text evidence="8">The sequence shown here is derived from an EMBL/GenBank/DDBJ whole genome shotgun (WGS) entry which is preliminary data.</text>
</comment>
<dbReference type="OrthoDB" id="10037397at2759"/>
<evidence type="ECO:0000313" key="9">
    <source>
        <dbReference type="Proteomes" id="UP000596742"/>
    </source>
</evidence>
<evidence type="ECO:0000256" key="5">
    <source>
        <dbReference type="ARBA" id="ARBA00022989"/>
    </source>
</evidence>
<dbReference type="EMBL" id="UYJE01006435">
    <property type="protein sequence ID" value="VDI45934.1"/>
    <property type="molecule type" value="Genomic_DNA"/>
</dbReference>
<protein>
    <recommendedName>
        <fullName evidence="3">Chloride channel CLIC-like protein 1</fullName>
    </recommendedName>
</protein>
<dbReference type="Pfam" id="PF05934">
    <property type="entry name" value="MCLC"/>
    <property type="match status" value="1"/>
</dbReference>
<accession>A0A8B6F808</accession>